<dbReference type="InterPro" id="IPR018303">
    <property type="entry name" value="ATPase_P-typ_P_site"/>
</dbReference>
<organism evidence="13 14">
    <name type="scientific">Musa troglodytarum</name>
    <name type="common">fe'i banana</name>
    <dbReference type="NCBI Taxonomy" id="320322"/>
    <lineage>
        <taxon>Eukaryota</taxon>
        <taxon>Viridiplantae</taxon>
        <taxon>Streptophyta</taxon>
        <taxon>Embryophyta</taxon>
        <taxon>Tracheophyta</taxon>
        <taxon>Spermatophyta</taxon>
        <taxon>Magnoliopsida</taxon>
        <taxon>Liliopsida</taxon>
        <taxon>Zingiberales</taxon>
        <taxon>Musaceae</taxon>
        <taxon>Musa</taxon>
    </lineage>
</organism>
<dbReference type="AlphaFoldDB" id="A0A9E7FPK8"/>
<evidence type="ECO:0000313" key="14">
    <source>
        <dbReference type="Proteomes" id="UP001055439"/>
    </source>
</evidence>
<feature type="region of interest" description="Disordered" evidence="11">
    <location>
        <begin position="713"/>
        <end position="760"/>
    </location>
</feature>
<reference evidence="13" key="1">
    <citation type="submission" date="2022-05" db="EMBL/GenBank/DDBJ databases">
        <title>The Musa troglodytarum L. genome provides insights into the mechanism of non-climacteric behaviour and enrichment of carotenoids.</title>
        <authorList>
            <person name="Wang J."/>
        </authorList>
    </citation>
    <scope>NUCLEOTIDE SEQUENCE</scope>
    <source>
        <tissue evidence="13">Leaf</tissue>
    </source>
</reference>
<evidence type="ECO:0000256" key="9">
    <source>
        <dbReference type="ARBA" id="ARBA00023136"/>
    </source>
</evidence>
<dbReference type="SUPFAM" id="SSF81653">
    <property type="entry name" value="Calcium ATPase, transduction domain A"/>
    <property type="match status" value="1"/>
</dbReference>
<dbReference type="NCBIfam" id="TIGR01494">
    <property type="entry name" value="ATPase_P-type"/>
    <property type="match status" value="1"/>
</dbReference>
<keyword evidence="6 10" id="KW-0067">ATP-binding</keyword>
<accession>A0A9E7FPK8</accession>
<dbReference type="InterPro" id="IPR023299">
    <property type="entry name" value="ATPase_P-typ_cyto_dom_N"/>
</dbReference>
<keyword evidence="14" id="KW-1185">Reference proteome</keyword>
<dbReference type="Gene3D" id="2.70.150.10">
    <property type="entry name" value="Calcium-transporting ATPase, cytoplasmic transduction domain A"/>
    <property type="match status" value="1"/>
</dbReference>
<keyword evidence="8 10" id="KW-1133">Transmembrane helix</keyword>
<dbReference type="PRINTS" id="PR00119">
    <property type="entry name" value="CATATPASE"/>
</dbReference>
<dbReference type="InterPro" id="IPR023298">
    <property type="entry name" value="ATPase_P-typ_TM_dom_sf"/>
</dbReference>
<evidence type="ECO:0000256" key="5">
    <source>
        <dbReference type="ARBA" id="ARBA00022741"/>
    </source>
</evidence>
<keyword evidence="3 10" id="KW-0812">Transmembrane</keyword>
<comment type="subcellular location">
    <subcellularLocation>
        <location evidence="1">Membrane</location>
        <topology evidence="1">Multi-pass membrane protein</topology>
    </subcellularLocation>
</comment>
<feature type="compositionally biased region" description="Polar residues" evidence="11">
    <location>
        <begin position="714"/>
        <end position="724"/>
    </location>
</feature>
<evidence type="ECO:0000256" key="7">
    <source>
        <dbReference type="ARBA" id="ARBA00022967"/>
    </source>
</evidence>
<dbReference type="PRINTS" id="PR00120">
    <property type="entry name" value="HATPASE"/>
</dbReference>
<comment type="similarity">
    <text evidence="2 10">Belongs to the cation transport ATPase (P-type) (TC 3.A.3) family. Type IB subfamily.</text>
</comment>
<dbReference type="Pfam" id="PF00122">
    <property type="entry name" value="E1-E2_ATPase"/>
    <property type="match status" value="1"/>
</dbReference>
<feature type="transmembrane region" description="Helical" evidence="10">
    <location>
        <begin position="325"/>
        <end position="345"/>
    </location>
</feature>
<proteinExistence type="inferred from homology"/>
<feature type="transmembrane region" description="Helical" evidence="10">
    <location>
        <begin position="660"/>
        <end position="679"/>
    </location>
</feature>
<name>A0A9E7FPK8_9LILI</name>
<keyword evidence="9 10" id="KW-0472">Membrane</keyword>
<dbReference type="InterPro" id="IPR059000">
    <property type="entry name" value="ATPase_P-type_domA"/>
</dbReference>
<dbReference type="SUPFAM" id="SSF55008">
    <property type="entry name" value="HMA, heavy metal-associated domain"/>
    <property type="match status" value="1"/>
</dbReference>
<dbReference type="InterPro" id="IPR001757">
    <property type="entry name" value="P_typ_ATPase"/>
</dbReference>
<dbReference type="PROSITE" id="PS00154">
    <property type="entry name" value="ATPASE_E1_E2"/>
    <property type="match status" value="1"/>
</dbReference>
<dbReference type="FunFam" id="2.70.150.10:FF:000002">
    <property type="entry name" value="Copper-transporting ATPase 1, putative"/>
    <property type="match status" value="1"/>
</dbReference>
<dbReference type="GO" id="GO:0005524">
    <property type="term" value="F:ATP binding"/>
    <property type="evidence" value="ECO:0007669"/>
    <property type="project" value="UniProtKB-UniRule"/>
</dbReference>
<sequence>MADAMEARPPSGMQKTTFTVLGICCSSEIKLIDRILIHLEGIENVSVNVLAKTATVVHDPAKAPASRIGLMFRRLKSVSALNGAHLNAGIKESGRVQIESPPWPSASVVASGALLLVALCSYAFPPLIWVALLSVTVGVLGMLRRAVAALRRCVLDINVLMVTAVFGAIGLGDYLEAASIVFLFTLAEWLEAKSTDKARVSLESLLNLAPQTAVIAETGETVPVKDIMINTIVSVKAGELVPVDGAVVAGASTVDESSLTGEFMPVDKEIGSNVWSGTTVLTGFIKVVTKAVAEDSAVAKMVKLVEDAQNRRSNMEEFIEQFAKYYTPGVFLVAAGTAIIPWILGVHPLRQWIYLALVLLVIACPCALVISTPVAKACGLSAAAKMGLIFKGGNYLEALAKVKAMAFDKTGTLTEGAFEVVEVQCWEPNANIRQFLHWISSLENMSGHPMARALVEYARVRGVKPSSEVRNFNLIPGGIAGFVDDCYVKIGNAEVALGNGWLREKELRDNEAGITIGYVGMVDRCIGYFCLGDQLREEAARAVRELQKQQIHVIVLTGDSKAAAEHVQKQIGENVQVEAGLSPEGKMKKIAELKETWGPTAMVGDGINDAPALTESDVGVAMGISGSALATEAANVALMSNDLRRIPEAVELARSSLRKIYQNVAMSLAVKLLFFGLAFGGLPSLWAAVVADMGTCLLVIFNSMRLLHKYGGRESSTSSSQVPREQSIDVDEFSEPLLSSERRDQDEEAPCPCCKGRSSR</sequence>
<dbReference type="InterPro" id="IPR036412">
    <property type="entry name" value="HAD-like_sf"/>
</dbReference>
<evidence type="ECO:0000256" key="4">
    <source>
        <dbReference type="ARBA" id="ARBA00022723"/>
    </source>
</evidence>
<dbReference type="PANTHER" id="PTHR48085:SF5">
    <property type="entry name" value="CADMIUM_ZINC-TRANSPORTING ATPASE HMA4-RELATED"/>
    <property type="match status" value="1"/>
</dbReference>
<dbReference type="EMBL" id="CP097506">
    <property type="protein sequence ID" value="URD99713.1"/>
    <property type="molecule type" value="Genomic_DNA"/>
</dbReference>
<evidence type="ECO:0000256" key="1">
    <source>
        <dbReference type="ARBA" id="ARBA00004141"/>
    </source>
</evidence>
<dbReference type="PROSITE" id="PS50846">
    <property type="entry name" value="HMA_2"/>
    <property type="match status" value="1"/>
</dbReference>
<evidence type="ECO:0000313" key="13">
    <source>
        <dbReference type="EMBL" id="URD99713.1"/>
    </source>
</evidence>
<dbReference type="CDD" id="cd00371">
    <property type="entry name" value="HMA"/>
    <property type="match status" value="1"/>
</dbReference>
<dbReference type="OrthoDB" id="432719at2759"/>
<evidence type="ECO:0000259" key="12">
    <source>
        <dbReference type="PROSITE" id="PS50846"/>
    </source>
</evidence>
<dbReference type="Pfam" id="PF00403">
    <property type="entry name" value="HMA"/>
    <property type="match status" value="1"/>
</dbReference>
<gene>
    <name evidence="13" type="ORF">MUK42_30748</name>
</gene>
<keyword evidence="5 10" id="KW-0547">Nucleotide-binding</keyword>
<evidence type="ECO:0000256" key="6">
    <source>
        <dbReference type="ARBA" id="ARBA00022840"/>
    </source>
</evidence>
<evidence type="ECO:0000256" key="11">
    <source>
        <dbReference type="SAM" id="MobiDB-lite"/>
    </source>
</evidence>
<dbReference type="Proteomes" id="UP001055439">
    <property type="component" value="Chromosome 4"/>
</dbReference>
<evidence type="ECO:0000256" key="2">
    <source>
        <dbReference type="ARBA" id="ARBA00006024"/>
    </source>
</evidence>
<dbReference type="SFLD" id="SFLDF00027">
    <property type="entry name" value="p-type_atpase"/>
    <property type="match status" value="1"/>
</dbReference>
<dbReference type="InterPro" id="IPR044492">
    <property type="entry name" value="P_typ_ATPase_HD_dom"/>
</dbReference>
<keyword evidence="7" id="KW-1278">Translocase</keyword>
<dbReference type="GO" id="GO:0016020">
    <property type="term" value="C:membrane"/>
    <property type="evidence" value="ECO:0007669"/>
    <property type="project" value="UniProtKB-SubCell"/>
</dbReference>
<protein>
    <submittedName>
        <fullName evidence="13">Cadmium zinc-transporting ATPase</fullName>
    </submittedName>
</protein>
<dbReference type="InterPro" id="IPR008250">
    <property type="entry name" value="ATPase_P-typ_transduc_dom_A_sf"/>
</dbReference>
<dbReference type="InterPro" id="IPR036163">
    <property type="entry name" value="HMA_dom_sf"/>
</dbReference>
<keyword evidence="4 10" id="KW-0479">Metal-binding</keyword>
<dbReference type="InterPro" id="IPR027256">
    <property type="entry name" value="P-typ_ATPase_IB"/>
</dbReference>
<dbReference type="Pfam" id="PF00702">
    <property type="entry name" value="Hydrolase"/>
    <property type="match status" value="1"/>
</dbReference>
<dbReference type="InterPro" id="IPR023214">
    <property type="entry name" value="HAD_sf"/>
</dbReference>
<feature type="transmembrane region" description="Helical" evidence="10">
    <location>
        <begin position="113"/>
        <end position="141"/>
    </location>
</feature>
<dbReference type="GO" id="GO:0046872">
    <property type="term" value="F:metal ion binding"/>
    <property type="evidence" value="ECO:0007669"/>
    <property type="project" value="UniProtKB-KW"/>
</dbReference>
<dbReference type="CDD" id="cd02079">
    <property type="entry name" value="P-type_ATPase_HM"/>
    <property type="match status" value="1"/>
</dbReference>
<dbReference type="Gene3D" id="3.40.1110.10">
    <property type="entry name" value="Calcium-transporting ATPase, cytoplasmic domain N"/>
    <property type="match status" value="1"/>
</dbReference>
<dbReference type="NCBIfam" id="TIGR01512">
    <property type="entry name" value="ATPase-IB2_Cd"/>
    <property type="match status" value="1"/>
</dbReference>
<dbReference type="SUPFAM" id="SSF81665">
    <property type="entry name" value="Calcium ATPase, transmembrane domain M"/>
    <property type="match status" value="1"/>
</dbReference>
<dbReference type="NCBIfam" id="TIGR01525">
    <property type="entry name" value="ATPase-IB_hvy"/>
    <property type="match status" value="1"/>
</dbReference>
<dbReference type="GO" id="GO:0016887">
    <property type="term" value="F:ATP hydrolysis activity"/>
    <property type="evidence" value="ECO:0007669"/>
    <property type="project" value="InterPro"/>
</dbReference>
<dbReference type="GO" id="GO:0019829">
    <property type="term" value="F:ATPase-coupled monoatomic cation transmembrane transporter activity"/>
    <property type="evidence" value="ECO:0007669"/>
    <property type="project" value="InterPro"/>
</dbReference>
<evidence type="ECO:0000256" key="3">
    <source>
        <dbReference type="ARBA" id="ARBA00022692"/>
    </source>
</evidence>
<dbReference type="SFLD" id="SFLDS00003">
    <property type="entry name" value="Haloacid_Dehalogenase"/>
    <property type="match status" value="1"/>
</dbReference>
<feature type="transmembrane region" description="Helical" evidence="10">
    <location>
        <begin position="351"/>
        <end position="370"/>
    </location>
</feature>
<evidence type="ECO:0000256" key="8">
    <source>
        <dbReference type="ARBA" id="ARBA00022989"/>
    </source>
</evidence>
<dbReference type="Gene3D" id="3.30.70.100">
    <property type="match status" value="1"/>
</dbReference>
<evidence type="ECO:0000256" key="10">
    <source>
        <dbReference type="RuleBase" id="RU362081"/>
    </source>
</evidence>
<dbReference type="SUPFAM" id="SSF56784">
    <property type="entry name" value="HAD-like"/>
    <property type="match status" value="1"/>
</dbReference>
<dbReference type="PANTHER" id="PTHR48085">
    <property type="entry name" value="CADMIUM/ZINC-TRANSPORTING ATPASE HMA2-RELATED"/>
    <property type="match status" value="1"/>
</dbReference>
<dbReference type="InterPro" id="IPR051014">
    <property type="entry name" value="Cation_Transport_ATPase_IB"/>
</dbReference>
<feature type="domain" description="HMA" evidence="12">
    <location>
        <begin position="14"/>
        <end position="93"/>
    </location>
</feature>
<dbReference type="InterPro" id="IPR006121">
    <property type="entry name" value="HMA_dom"/>
</dbReference>
<dbReference type="Gene3D" id="3.40.50.1000">
    <property type="entry name" value="HAD superfamily/HAD-like"/>
    <property type="match status" value="1"/>
</dbReference>
<dbReference type="SFLD" id="SFLDG00002">
    <property type="entry name" value="C1.7:_P-type_atpase_like"/>
    <property type="match status" value="1"/>
</dbReference>